<dbReference type="RefSeq" id="WP_194111374.1">
    <property type="nucleotide sequence ID" value="NZ_JADFFL010000003.1"/>
</dbReference>
<gene>
    <name evidence="3" type="ORF">IRJ16_09875</name>
</gene>
<keyword evidence="1" id="KW-1133">Transmembrane helix</keyword>
<feature type="transmembrane region" description="Helical" evidence="1">
    <location>
        <begin position="267"/>
        <end position="291"/>
    </location>
</feature>
<keyword evidence="1" id="KW-0472">Membrane</keyword>
<protein>
    <submittedName>
        <fullName evidence="3">DUF2157 domain-containing protein</fullName>
    </submittedName>
</protein>
<feature type="domain" description="DUF2157" evidence="2">
    <location>
        <begin position="13"/>
        <end position="153"/>
    </location>
</feature>
<evidence type="ECO:0000313" key="4">
    <source>
        <dbReference type="Proteomes" id="UP000622475"/>
    </source>
</evidence>
<feature type="transmembrane region" description="Helical" evidence="1">
    <location>
        <begin position="106"/>
        <end position="124"/>
    </location>
</feature>
<feature type="transmembrane region" description="Helical" evidence="1">
    <location>
        <begin position="130"/>
        <end position="149"/>
    </location>
</feature>
<accession>A0A929L2T5</accession>
<comment type="caution">
    <text evidence="3">The sequence shown here is derived from an EMBL/GenBank/DDBJ whole genome shotgun (WGS) entry which is preliminary data.</text>
</comment>
<sequence>MTDELYQNLHVECLISDASLARIQAKANKPRLFSVHWEVKTLLYIGILALTGGLGLLVYEHIDTIGHQAILLFIALICVGSFAYGYKKRKPFSAELVKAPNPAFDYVILLGSISMLTFLGYLQYQYNFFGTNYGLATFIPMLALFFIAYRFDHLGILSMAIANLALWMGVSVTPKKLLLNADFDNLTIIYTYLVLGCSLLALSIATQRYNFKKHFKFSYQHYGIHVCYVALLAGYFHNYDSWLAFAFVLGVGVLSVIMYLDAFRHRSFYFILIVLLYSYVMISSLMVRLTFSVGDGALIFFLLMYFVGSAIGFIFLLMDINKKLKAE</sequence>
<evidence type="ECO:0000256" key="1">
    <source>
        <dbReference type="SAM" id="Phobius"/>
    </source>
</evidence>
<dbReference type="InterPro" id="IPR018677">
    <property type="entry name" value="DUF2157"/>
</dbReference>
<proteinExistence type="predicted"/>
<feature type="transmembrane region" description="Helical" evidence="1">
    <location>
        <begin position="65"/>
        <end position="86"/>
    </location>
</feature>
<feature type="transmembrane region" description="Helical" evidence="1">
    <location>
        <begin position="186"/>
        <end position="205"/>
    </location>
</feature>
<evidence type="ECO:0000313" key="3">
    <source>
        <dbReference type="EMBL" id="MBE9662191.1"/>
    </source>
</evidence>
<feature type="transmembrane region" description="Helical" evidence="1">
    <location>
        <begin position="41"/>
        <end position="59"/>
    </location>
</feature>
<dbReference type="Proteomes" id="UP000622475">
    <property type="component" value="Unassembled WGS sequence"/>
</dbReference>
<reference evidence="3" key="1">
    <citation type="submission" date="2020-10" db="EMBL/GenBank/DDBJ databases">
        <title>Mucilaginibacter mali sp. nov., isolated from rhizosphere soil of apple orchard.</title>
        <authorList>
            <person name="Lee J.-S."/>
            <person name="Kim H.S."/>
            <person name="Kim J.-S."/>
        </authorList>
    </citation>
    <scope>NUCLEOTIDE SEQUENCE</scope>
    <source>
        <strain evidence="3">KCTC 22746</strain>
    </source>
</reference>
<dbReference type="EMBL" id="JADFFL010000003">
    <property type="protein sequence ID" value="MBE9662191.1"/>
    <property type="molecule type" value="Genomic_DNA"/>
</dbReference>
<evidence type="ECO:0000259" key="2">
    <source>
        <dbReference type="Pfam" id="PF09925"/>
    </source>
</evidence>
<keyword evidence="1" id="KW-0812">Transmembrane</keyword>
<name>A0A929L2T5_9SPHI</name>
<dbReference type="Pfam" id="PF09925">
    <property type="entry name" value="DUF2157"/>
    <property type="match status" value="1"/>
</dbReference>
<feature type="transmembrane region" description="Helical" evidence="1">
    <location>
        <begin position="217"/>
        <end position="236"/>
    </location>
</feature>
<dbReference type="AlphaFoldDB" id="A0A929L2T5"/>
<organism evidence="3 4">
    <name type="scientific">Mucilaginibacter myungsuensis</name>
    <dbReference type="NCBI Taxonomy" id="649104"/>
    <lineage>
        <taxon>Bacteria</taxon>
        <taxon>Pseudomonadati</taxon>
        <taxon>Bacteroidota</taxon>
        <taxon>Sphingobacteriia</taxon>
        <taxon>Sphingobacteriales</taxon>
        <taxon>Sphingobacteriaceae</taxon>
        <taxon>Mucilaginibacter</taxon>
    </lineage>
</organism>
<feature type="transmembrane region" description="Helical" evidence="1">
    <location>
        <begin position="242"/>
        <end position="260"/>
    </location>
</feature>
<keyword evidence="4" id="KW-1185">Reference proteome</keyword>
<feature type="transmembrane region" description="Helical" evidence="1">
    <location>
        <begin position="297"/>
        <end position="318"/>
    </location>
</feature>
<feature type="transmembrane region" description="Helical" evidence="1">
    <location>
        <begin position="156"/>
        <end position="174"/>
    </location>
</feature>